<keyword evidence="2" id="KW-1185">Reference proteome</keyword>
<dbReference type="EMBL" id="JBECZB010000007">
    <property type="protein sequence ID" value="MEQ3510996.1"/>
    <property type="molecule type" value="Genomic_DNA"/>
</dbReference>
<evidence type="ECO:0000313" key="1">
    <source>
        <dbReference type="EMBL" id="MEQ3510996.1"/>
    </source>
</evidence>
<accession>A0ABV1JL74</accession>
<proteinExistence type="predicted"/>
<dbReference type="GeneID" id="83616275"/>
<evidence type="ECO:0000313" key="2">
    <source>
        <dbReference type="Proteomes" id="UP001447151"/>
    </source>
</evidence>
<protein>
    <submittedName>
        <fullName evidence="1">Uncharacterized protein</fullName>
    </submittedName>
</protein>
<sequence length="56" mass="6529">MSLENETIDGGFDHSYDPNNYNFRKGKKENINFDDDLTKPLSLGCQRWLLRKAIPL</sequence>
<name>A0ABV1JL74_NEIPO</name>
<comment type="caution">
    <text evidence="1">The sequence shown here is derived from an EMBL/GenBank/DDBJ whole genome shotgun (WGS) entry which is preliminary data.</text>
</comment>
<reference evidence="1 2" key="1">
    <citation type="submission" date="2024-05" db="EMBL/GenBank/DDBJ databases">
        <authorList>
            <person name="Matzinger S.R."/>
            <person name="Bankers L."/>
            <person name="Rossheim A."/>
            <person name="Hetherington-Rauth M.C."/>
            <person name="Smith A."/>
            <person name="Baird S."/>
            <person name="Polanco D."/>
        </authorList>
    </citation>
    <scope>NUCLEOTIDE SEQUENCE [LARGE SCALE GENOMIC DNA]</scope>
    <source>
        <strain evidence="1 2">2024CJ-00066</strain>
    </source>
</reference>
<gene>
    <name evidence="1" type="ORF">ABM124_06670</name>
</gene>
<dbReference type="RefSeq" id="WP_181778430.1">
    <property type="nucleotide sequence ID" value="NZ_CAUIXF010000010.1"/>
</dbReference>
<organism evidence="1 2">
    <name type="scientific">Neisseria polysaccharea</name>
    <dbReference type="NCBI Taxonomy" id="489"/>
    <lineage>
        <taxon>Bacteria</taxon>
        <taxon>Pseudomonadati</taxon>
        <taxon>Pseudomonadota</taxon>
        <taxon>Betaproteobacteria</taxon>
        <taxon>Neisseriales</taxon>
        <taxon>Neisseriaceae</taxon>
        <taxon>Neisseria</taxon>
    </lineage>
</organism>
<dbReference type="Proteomes" id="UP001447151">
    <property type="component" value="Unassembled WGS sequence"/>
</dbReference>